<evidence type="ECO:0000313" key="2">
    <source>
        <dbReference type="Proteomes" id="UP000789706"/>
    </source>
</evidence>
<keyword evidence="2" id="KW-1185">Reference proteome</keyword>
<comment type="caution">
    <text evidence="1">The sequence shown here is derived from an EMBL/GenBank/DDBJ whole genome shotgun (WGS) entry which is preliminary data.</text>
</comment>
<dbReference type="AlphaFoldDB" id="A0A9N9CC89"/>
<sequence length="119" mass="13950">NLIKIYFGTEYLAEVHSSLNNADRLRYHVDKIQKEINPQGTDLSFKRVAEDKINEFEINYFITEHRLTLTFTRVFTNNATAAQAKGYGMALNKMDNTKNWEEHLVQILKSCQEYMNNEV</sequence>
<dbReference type="EMBL" id="CAJVPK010001721">
    <property type="protein sequence ID" value="CAG8596578.1"/>
    <property type="molecule type" value="Genomic_DNA"/>
</dbReference>
<gene>
    <name evidence="1" type="ORF">DEBURN_LOCUS9316</name>
</gene>
<dbReference type="OrthoDB" id="2436009at2759"/>
<evidence type="ECO:0000313" key="1">
    <source>
        <dbReference type="EMBL" id="CAG8596578.1"/>
    </source>
</evidence>
<organism evidence="1 2">
    <name type="scientific">Diversispora eburnea</name>
    <dbReference type="NCBI Taxonomy" id="1213867"/>
    <lineage>
        <taxon>Eukaryota</taxon>
        <taxon>Fungi</taxon>
        <taxon>Fungi incertae sedis</taxon>
        <taxon>Mucoromycota</taxon>
        <taxon>Glomeromycotina</taxon>
        <taxon>Glomeromycetes</taxon>
        <taxon>Diversisporales</taxon>
        <taxon>Diversisporaceae</taxon>
        <taxon>Diversispora</taxon>
    </lineage>
</organism>
<dbReference type="Proteomes" id="UP000789706">
    <property type="component" value="Unassembled WGS sequence"/>
</dbReference>
<protein>
    <submittedName>
        <fullName evidence="1">9508_t:CDS:1</fullName>
    </submittedName>
</protein>
<feature type="non-terminal residue" evidence="1">
    <location>
        <position position="1"/>
    </location>
</feature>
<accession>A0A9N9CC89</accession>
<name>A0A9N9CC89_9GLOM</name>
<proteinExistence type="predicted"/>
<reference evidence="1" key="1">
    <citation type="submission" date="2021-06" db="EMBL/GenBank/DDBJ databases">
        <authorList>
            <person name="Kallberg Y."/>
            <person name="Tangrot J."/>
            <person name="Rosling A."/>
        </authorList>
    </citation>
    <scope>NUCLEOTIDE SEQUENCE</scope>
    <source>
        <strain evidence="1">AZ414A</strain>
    </source>
</reference>